<feature type="region of interest" description="Disordered" evidence="1">
    <location>
        <begin position="1"/>
        <end position="50"/>
    </location>
</feature>
<feature type="domain" description="ATG1a/b/c MIT" evidence="2">
    <location>
        <begin position="197"/>
        <end position="329"/>
    </location>
</feature>
<evidence type="ECO:0000259" key="2">
    <source>
        <dbReference type="Pfam" id="PF24497"/>
    </source>
</evidence>
<accession>A0A9Q1JYU5</accession>
<gene>
    <name evidence="3" type="ORF">Cgig2_004409</name>
</gene>
<reference evidence="3" key="1">
    <citation type="submission" date="2022-04" db="EMBL/GenBank/DDBJ databases">
        <title>Carnegiea gigantea Genome sequencing and assembly v2.</title>
        <authorList>
            <person name="Copetti D."/>
            <person name="Sanderson M.J."/>
            <person name="Burquez A."/>
            <person name="Wojciechowski M.F."/>
        </authorList>
    </citation>
    <scope>NUCLEOTIDE SEQUENCE</scope>
    <source>
        <strain evidence="3">SGP5-SGP5p</strain>
        <tissue evidence="3">Aerial part</tissue>
    </source>
</reference>
<comment type="caution">
    <text evidence="3">The sequence shown here is derived from an EMBL/GenBank/DDBJ whole genome shotgun (WGS) entry which is preliminary data.</text>
</comment>
<dbReference type="AlphaFoldDB" id="A0A9Q1JYU5"/>
<evidence type="ECO:0000313" key="3">
    <source>
        <dbReference type="EMBL" id="KAJ8433628.1"/>
    </source>
</evidence>
<evidence type="ECO:0000313" key="4">
    <source>
        <dbReference type="Proteomes" id="UP001153076"/>
    </source>
</evidence>
<organism evidence="3 4">
    <name type="scientific">Carnegiea gigantea</name>
    <dbReference type="NCBI Taxonomy" id="171969"/>
    <lineage>
        <taxon>Eukaryota</taxon>
        <taxon>Viridiplantae</taxon>
        <taxon>Streptophyta</taxon>
        <taxon>Embryophyta</taxon>
        <taxon>Tracheophyta</taxon>
        <taxon>Spermatophyta</taxon>
        <taxon>Magnoliopsida</taxon>
        <taxon>eudicotyledons</taxon>
        <taxon>Gunneridae</taxon>
        <taxon>Pentapetalae</taxon>
        <taxon>Caryophyllales</taxon>
        <taxon>Cactineae</taxon>
        <taxon>Cactaceae</taxon>
        <taxon>Cactoideae</taxon>
        <taxon>Echinocereeae</taxon>
        <taxon>Carnegiea</taxon>
    </lineage>
</organism>
<dbReference type="InterPro" id="IPR056281">
    <property type="entry name" value="MIT_ATG1a/b/c"/>
</dbReference>
<name>A0A9Q1JYU5_9CARY</name>
<dbReference type="OrthoDB" id="346907at2759"/>
<evidence type="ECO:0000256" key="1">
    <source>
        <dbReference type="SAM" id="MobiDB-lite"/>
    </source>
</evidence>
<keyword evidence="4" id="KW-1185">Reference proteome</keyword>
<sequence>MRREDSNPFSEYSPLKSREESSLDDCLPFFLDDDSSGPDGSSSFLRTSMTCTPDSREEVASITMKPVDCSQGHGNIKPKQLTSGFSVDNGKSVDVNTEPAFIGIEQRPVSSHSRTLDSFEFCEQDYVLVSGPPLEFSSSTIKPSVSPLKSDFCHPASLIGSRTSSSVPIVGPTTKHAGRIRSLEGQCSAPSQVLHGSLDAVDVSEQPSADAMTRIKSLRRCAASIKELVNEMIDAGKHLEAFSIQLVILAIWKQALYICHTQAVSFMEGSATQDCTKSKPSINKMSTAPDFNEGLGAARVQVLEDVSAEIREEFFSEVAYADELSKFVEPEPLLDGQLSNSPICSNLEGTAKMPDAMETIYQSALALGRHGAVDELMGDTESAASSYSRAVHLLFFLLVEAPSLILNPPFALPNSDRFRLWNYINILNDRQGISRSPRMALLKTDAADQLCTSHIYKASVNPSV</sequence>
<dbReference type="Pfam" id="PF24497">
    <property type="entry name" value="MIT_ATG1"/>
    <property type="match status" value="1"/>
</dbReference>
<protein>
    <recommendedName>
        <fullName evidence="2">ATG1a/b/c MIT domain-containing protein</fullName>
    </recommendedName>
</protein>
<proteinExistence type="predicted"/>
<dbReference type="Proteomes" id="UP001153076">
    <property type="component" value="Unassembled WGS sequence"/>
</dbReference>
<dbReference type="EMBL" id="JAKOGI010000526">
    <property type="protein sequence ID" value="KAJ8433628.1"/>
    <property type="molecule type" value="Genomic_DNA"/>
</dbReference>